<dbReference type="InterPro" id="IPR010979">
    <property type="entry name" value="Ribosomal_uS13-like_H2TH"/>
</dbReference>
<dbReference type="SUPFAM" id="SSF46946">
    <property type="entry name" value="S13-like H2TH domain"/>
    <property type="match status" value="1"/>
</dbReference>
<dbReference type="GO" id="GO:0003684">
    <property type="term" value="F:damaged DNA binding"/>
    <property type="evidence" value="ECO:0007669"/>
    <property type="project" value="InterPro"/>
</dbReference>
<feature type="active site" description="Proton donor; for beta-elimination activity" evidence="15">
    <location>
        <position position="58"/>
    </location>
</feature>
<keyword evidence="11 15" id="KW-0456">Lyase</keyword>
<evidence type="ECO:0000256" key="1">
    <source>
        <dbReference type="ARBA" id="ARBA00001668"/>
    </source>
</evidence>
<dbReference type="NCBIfam" id="NF002211">
    <property type="entry name" value="PRK01103.1"/>
    <property type="match status" value="1"/>
</dbReference>
<feature type="active site" description="Proton donor" evidence="15">
    <location>
        <position position="3"/>
    </location>
</feature>
<dbReference type="PROSITE" id="PS51068">
    <property type="entry name" value="FPG_CAT"/>
    <property type="match status" value="1"/>
</dbReference>
<dbReference type="SMART" id="SM01232">
    <property type="entry name" value="H2TH"/>
    <property type="match status" value="1"/>
</dbReference>
<comment type="similarity">
    <text evidence="2 15">Belongs to the FPG family.</text>
</comment>
<dbReference type="AlphaFoldDB" id="A0A2K8U332"/>
<evidence type="ECO:0000256" key="12">
    <source>
        <dbReference type="ARBA" id="ARBA00023268"/>
    </source>
</evidence>
<dbReference type="SUPFAM" id="SSF57716">
    <property type="entry name" value="Glucocorticoid receptor-like (DNA-binding domain)"/>
    <property type="match status" value="1"/>
</dbReference>
<dbReference type="InterPro" id="IPR015887">
    <property type="entry name" value="DNA_glyclase_Znf_dom_DNA_BS"/>
</dbReference>
<dbReference type="CDD" id="cd08966">
    <property type="entry name" value="EcFpg-like_N"/>
    <property type="match status" value="1"/>
</dbReference>
<dbReference type="Proteomes" id="UP000232638">
    <property type="component" value="Chromosome"/>
</dbReference>
<dbReference type="PROSITE" id="PS51066">
    <property type="entry name" value="ZF_FPG_2"/>
    <property type="match status" value="1"/>
</dbReference>
<dbReference type="NCBIfam" id="TIGR00577">
    <property type="entry name" value="fpg"/>
    <property type="match status" value="1"/>
</dbReference>
<dbReference type="Pfam" id="PF06831">
    <property type="entry name" value="H2TH"/>
    <property type="match status" value="1"/>
</dbReference>
<gene>
    <name evidence="15" type="primary">mutM</name>
    <name evidence="15" type="synonym">fpg</name>
    <name evidence="18" type="ORF">THSYN_02750</name>
</gene>
<dbReference type="EMBL" id="CP020370">
    <property type="protein sequence ID" value="AUB79988.1"/>
    <property type="molecule type" value="Genomic_DNA"/>
</dbReference>
<evidence type="ECO:0000256" key="3">
    <source>
        <dbReference type="ARBA" id="ARBA00011245"/>
    </source>
</evidence>
<dbReference type="OrthoDB" id="9800855at2"/>
<feature type="domain" description="Formamidopyrimidine-DNA glycosylase catalytic" evidence="17">
    <location>
        <begin position="2"/>
        <end position="113"/>
    </location>
</feature>
<evidence type="ECO:0000256" key="5">
    <source>
        <dbReference type="ARBA" id="ARBA00022763"/>
    </source>
</evidence>
<dbReference type="RefSeq" id="WP_100917799.1">
    <property type="nucleotide sequence ID" value="NZ_CP020370.1"/>
</dbReference>
<dbReference type="InterPro" id="IPR015886">
    <property type="entry name" value="H2TH_FPG"/>
</dbReference>
<dbReference type="Pfam" id="PF01149">
    <property type="entry name" value="Fapy_DNA_glyco"/>
    <property type="match status" value="1"/>
</dbReference>
<dbReference type="Pfam" id="PF06827">
    <property type="entry name" value="zf-FPG_IleRS"/>
    <property type="match status" value="1"/>
</dbReference>
<feature type="active site" description="Proton donor; for delta-elimination activity" evidence="15">
    <location>
        <position position="265"/>
    </location>
</feature>
<dbReference type="FunFam" id="1.10.8.50:FF:000003">
    <property type="entry name" value="Formamidopyrimidine-DNA glycosylase"/>
    <property type="match status" value="1"/>
</dbReference>
<dbReference type="PANTHER" id="PTHR22993:SF9">
    <property type="entry name" value="FORMAMIDOPYRIMIDINE-DNA GLYCOSYLASE"/>
    <property type="match status" value="1"/>
</dbReference>
<proteinExistence type="inferred from homology"/>
<comment type="catalytic activity">
    <reaction evidence="1 15">
        <text>Hydrolysis of DNA containing ring-opened 7-methylguanine residues, releasing 2,6-diamino-4-hydroxy-5-(N-methyl)formamidopyrimidine.</text>
        <dbReference type="EC" id="3.2.2.23"/>
    </reaction>
</comment>
<name>A0A2K8U332_9GAMM</name>
<evidence type="ECO:0000256" key="2">
    <source>
        <dbReference type="ARBA" id="ARBA00009409"/>
    </source>
</evidence>
<dbReference type="GO" id="GO:0006284">
    <property type="term" value="P:base-excision repair"/>
    <property type="evidence" value="ECO:0007669"/>
    <property type="project" value="InterPro"/>
</dbReference>
<dbReference type="InterPro" id="IPR020629">
    <property type="entry name" value="FPG_Glyclase"/>
</dbReference>
<comment type="catalytic activity">
    <reaction evidence="14 15">
        <text>2'-deoxyribonucleotide-(2'-deoxyribose 5'-phosphate)-2'-deoxyribonucleotide-DNA = a 3'-end 2'-deoxyribonucleotide-(2,3-dehydro-2,3-deoxyribose 5'-phosphate)-DNA + a 5'-end 5'-phospho-2'-deoxyribonucleoside-DNA + H(+)</text>
        <dbReference type="Rhea" id="RHEA:66592"/>
        <dbReference type="Rhea" id="RHEA-COMP:13180"/>
        <dbReference type="Rhea" id="RHEA-COMP:16897"/>
        <dbReference type="Rhea" id="RHEA-COMP:17067"/>
        <dbReference type="ChEBI" id="CHEBI:15378"/>
        <dbReference type="ChEBI" id="CHEBI:136412"/>
        <dbReference type="ChEBI" id="CHEBI:157695"/>
        <dbReference type="ChEBI" id="CHEBI:167181"/>
        <dbReference type="EC" id="4.2.99.18"/>
    </reaction>
</comment>
<keyword evidence="19" id="KW-1185">Reference proteome</keyword>
<dbReference type="GO" id="GO:0008270">
    <property type="term" value="F:zinc ion binding"/>
    <property type="evidence" value="ECO:0007669"/>
    <property type="project" value="UniProtKB-UniRule"/>
</dbReference>
<evidence type="ECO:0000256" key="13">
    <source>
        <dbReference type="ARBA" id="ARBA00023295"/>
    </source>
</evidence>
<keyword evidence="4 15" id="KW-0479">Metal-binding</keyword>
<dbReference type="SUPFAM" id="SSF81624">
    <property type="entry name" value="N-terminal domain of MutM-like DNA repair proteins"/>
    <property type="match status" value="1"/>
</dbReference>
<evidence type="ECO:0000256" key="4">
    <source>
        <dbReference type="ARBA" id="ARBA00022723"/>
    </source>
</evidence>
<protein>
    <recommendedName>
        <fullName evidence="15">Formamidopyrimidine-DNA glycosylase</fullName>
        <shortName evidence="15">Fapy-DNA glycosylase</shortName>
        <ecNumber evidence="15">3.2.2.23</ecNumber>
    </recommendedName>
    <alternativeName>
        <fullName evidence="15">DNA-(apurinic or apyrimidinic site) lyase MutM</fullName>
        <shortName evidence="15">AP lyase MutM</shortName>
        <ecNumber evidence="15">4.2.99.18</ecNumber>
    </alternativeName>
</protein>
<dbReference type="KEGG" id="tsy:THSYN_02750"/>
<dbReference type="PANTHER" id="PTHR22993">
    <property type="entry name" value="FORMAMIDOPYRIMIDINE-DNA GLYCOSYLASE"/>
    <property type="match status" value="1"/>
</dbReference>
<evidence type="ECO:0000256" key="10">
    <source>
        <dbReference type="ARBA" id="ARBA00023204"/>
    </source>
</evidence>
<evidence type="ECO:0000256" key="9">
    <source>
        <dbReference type="ARBA" id="ARBA00023125"/>
    </source>
</evidence>
<dbReference type="GO" id="GO:0140078">
    <property type="term" value="F:class I DNA-(apurinic or apyrimidinic site) endonuclease activity"/>
    <property type="evidence" value="ECO:0007669"/>
    <property type="project" value="UniProtKB-EC"/>
</dbReference>
<organism evidence="18 19">
    <name type="scientific">Candidatus Thiodictyon syntrophicum</name>
    <dbReference type="NCBI Taxonomy" id="1166950"/>
    <lineage>
        <taxon>Bacteria</taxon>
        <taxon>Pseudomonadati</taxon>
        <taxon>Pseudomonadota</taxon>
        <taxon>Gammaproteobacteria</taxon>
        <taxon>Chromatiales</taxon>
        <taxon>Chromatiaceae</taxon>
        <taxon>Thiodictyon</taxon>
    </lineage>
</organism>
<keyword evidence="9 15" id="KW-0238">DNA-binding</keyword>
<evidence type="ECO:0000256" key="6">
    <source>
        <dbReference type="ARBA" id="ARBA00022771"/>
    </source>
</evidence>
<feature type="active site" description="Schiff-base intermediate with DNA" evidence="15">
    <location>
        <position position="2"/>
    </location>
</feature>
<dbReference type="Gene3D" id="1.10.8.50">
    <property type="match status" value="1"/>
</dbReference>
<sequence length="275" mass="30325">MPELPEVETTLRGIRPHLEGRRIERLVVRQPRLRLPIPADLPERLAGLSIGGLTRRAKYLLLEVGGGSLILHLGMSGSLRLVTAGLAPTRHDHVDLVLTDGRALRLHDPRRFGLLIWTPDPPALAATRHPLLRDLGPEPLESEFDGAHLFAQSRGRRVAVKSLIMDGTVVVGVGNIYASESLFLAGIHPARACNRIALPRYLRLADTIRTVLKASIVQGGTTLRNYVQEDGNPGYFARLLRVYGRTGQPCPTCGTALREQRIGQRSSFYCARCQH</sequence>
<evidence type="ECO:0000313" key="19">
    <source>
        <dbReference type="Proteomes" id="UP000232638"/>
    </source>
</evidence>
<feature type="binding site" evidence="15">
    <location>
        <position position="91"/>
    </location>
    <ligand>
        <name>DNA</name>
        <dbReference type="ChEBI" id="CHEBI:16991"/>
    </ligand>
</feature>
<dbReference type="EC" id="4.2.99.18" evidence="15"/>
<feature type="domain" description="FPG-type" evidence="16">
    <location>
        <begin position="241"/>
        <end position="275"/>
    </location>
</feature>
<dbReference type="InterPro" id="IPR012319">
    <property type="entry name" value="FPG_cat"/>
</dbReference>
<feature type="binding site" evidence="15">
    <location>
        <position position="110"/>
    </location>
    <ligand>
        <name>DNA</name>
        <dbReference type="ChEBI" id="CHEBI:16991"/>
    </ligand>
</feature>
<reference evidence="18 19" key="1">
    <citation type="submission" date="2017-03" db="EMBL/GenBank/DDBJ databases">
        <title>Complete genome sequence of Candidatus 'Thiodictyon syntrophicum' sp. nov. strain Cad16T, a photolithoautotroph purple sulfur bacterium isolated from an alpine meromictic lake.</title>
        <authorList>
            <person name="Luedin S.M."/>
            <person name="Pothier J.F."/>
            <person name="Danza F."/>
            <person name="Storelli N."/>
            <person name="Wittwer M."/>
            <person name="Tonolla M."/>
        </authorList>
    </citation>
    <scope>NUCLEOTIDE SEQUENCE [LARGE SCALE GENOMIC DNA]</scope>
    <source>
        <strain evidence="18 19">Cad16T</strain>
    </source>
</reference>
<keyword evidence="8 15" id="KW-0862">Zinc</keyword>
<evidence type="ECO:0000259" key="16">
    <source>
        <dbReference type="PROSITE" id="PS51066"/>
    </source>
</evidence>
<dbReference type="FunFam" id="3.20.190.10:FF:000001">
    <property type="entry name" value="Formamidopyrimidine-DNA glycosylase"/>
    <property type="match status" value="1"/>
</dbReference>
<dbReference type="PROSITE" id="PS01242">
    <property type="entry name" value="ZF_FPG_1"/>
    <property type="match status" value="1"/>
</dbReference>
<comment type="subunit">
    <text evidence="3 15">Monomer.</text>
</comment>
<comment type="cofactor">
    <cofactor evidence="15">
        <name>Zn(2+)</name>
        <dbReference type="ChEBI" id="CHEBI:29105"/>
    </cofactor>
    <text evidence="15">Binds 1 zinc ion per subunit.</text>
</comment>
<dbReference type="InterPro" id="IPR035937">
    <property type="entry name" value="FPG_N"/>
</dbReference>
<comment type="function">
    <text evidence="15">Involved in base excision repair of DNA damaged by oxidation or by mutagenic agents. Acts as DNA glycosylase that recognizes and removes damaged bases. Has a preference for oxidized purines, such as 7,8-dihydro-8-oxoguanine (8-oxoG). Has AP (apurinic/apyrimidinic) lyase activity and introduces nicks in the DNA strand. Cleaves the DNA backbone by beta-delta elimination to generate a single-strand break at the site of the removed base with both 3'- and 5'-phosphates.</text>
</comment>
<keyword evidence="5 15" id="KW-0227">DNA damage</keyword>
<dbReference type="SMART" id="SM00898">
    <property type="entry name" value="Fapy_DNA_glyco"/>
    <property type="match status" value="1"/>
</dbReference>
<keyword evidence="13 15" id="KW-0326">Glycosidase</keyword>
<evidence type="ECO:0000256" key="15">
    <source>
        <dbReference type="HAMAP-Rule" id="MF_00103"/>
    </source>
</evidence>
<evidence type="ECO:0000256" key="7">
    <source>
        <dbReference type="ARBA" id="ARBA00022801"/>
    </source>
</evidence>
<accession>A0A2K8U332</accession>
<keyword evidence="6 15" id="KW-0863">Zinc-finger</keyword>
<dbReference type="HAMAP" id="MF_00103">
    <property type="entry name" value="Fapy_DNA_glycosyl"/>
    <property type="match status" value="1"/>
</dbReference>
<feature type="binding site" evidence="15">
    <location>
        <position position="156"/>
    </location>
    <ligand>
        <name>DNA</name>
        <dbReference type="ChEBI" id="CHEBI:16991"/>
    </ligand>
</feature>
<dbReference type="EC" id="3.2.2.23" evidence="15"/>
<evidence type="ECO:0000256" key="8">
    <source>
        <dbReference type="ARBA" id="ARBA00022833"/>
    </source>
</evidence>
<evidence type="ECO:0000259" key="17">
    <source>
        <dbReference type="PROSITE" id="PS51068"/>
    </source>
</evidence>
<keyword evidence="10 15" id="KW-0234">DNA repair</keyword>
<evidence type="ECO:0000313" key="18">
    <source>
        <dbReference type="EMBL" id="AUB79988.1"/>
    </source>
</evidence>
<evidence type="ECO:0000256" key="11">
    <source>
        <dbReference type="ARBA" id="ARBA00023239"/>
    </source>
</evidence>
<keyword evidence="7 15" id="KW-0378">Hydrolase</keyword>
<dbReference type="GO" id="GO:0034039">
    <property type="term" value="F:8-oxo-7,8-dihydroguanine DNA N-glycosylase activity"/>
    <property type="evidence" value="ECO:0007669"/>
    <property type="project" value="TreeGrafter"/>
</dbReference>
<dbReference type="Gene3D" id="3.20.190.10">
    <property type="entry name" value="MutM-like, N-terminal"/>
    <property type="match status" value="1"/>
</dbReference>
<dbReference type="InterPro" id="IPR010663">
    <property type="entry name" value="Znf_FPG/IleRS"/>
</dbReference>
<dbReference type="InterPro" id="IPR000214">
    <property type="entry name" value="Znf_DNA_glyclase/AP_lyase"/>
</dbReference>
<keyword evidence="12 15" id="KW-0511">Multifunctional enzyme</keyword>
<evidence type="ECO:0000256" key="14">
    <source>
        <dbReference type="ARBA" id="ARBA00044632"/>
    </source>
</evidence>